<keyword evidence="2" id="KW-0472">Membrane</keyword>
<evidence type="ECO:0000313" key="3">
    <source>
        <dbReference type="EMBL" id="MBE9105448.1"/>
    </source>
</evidence>
<gene>
    <name evidence="3" type="ORF">IQ229_11000</name>
</gene>
<dbReference type="Gene3D" id="2.60.120.380">
    <property type="match status" value="2"/>
</dbReference>
<evidence type="ECO:0000313" key="4">
    <source>
        <dbReference type="Proteomes" id="UP000647836"/>
    </source>
</evidence>
<proteinExistence type="predicted"/>
<feature type="compositionally biased region" description="Basic and acidic residues" evidence="1">
    <location>
        <begin position="52"/>
        <end position="65"/>
    </location>
</feature>
<comment type="caution">
    <text evidence="3">The sequence shown here is derived from an EMBL/GenBank/DDBJ whole genome shotgun (WGS) entry which is preliminary data.</text>
</comment>
<sequence>MLLDNKNYRRKLSHVLIGCVSSSLLITSNVLPISALVKVKSHSSQDFIIAKSPDERQPEAVKKGIEQIPASQASISPRRKISIESPIQQNPRASSNRETSQRTSRVSDNSSTPRSSRRRNSNSNSNRSNSGGASRSSGTRTANSNANRSNGGSGRVRKPSSNVATTGNQNLNNSAIYSPATPTYKEINFVDVALGILSKNDFQSEGRYFHFYEFEGRENQLVQIRLIGSNDTRSSNNLSLKPLLFLHDPDNNIIVKKGALDKSSGGDDAFIFARLPKNGIYKIAVTSQDPRDTGRYSLALRNDRASYTLDESDQLTAKSSTLKQNGGAYNVSNFQGRKNQLISIRVDSVDEEFSPYVALLNSKGQTIAIDKHKDKSGVYSALIDRARLPEDDTYYIVITSKNPQERGKYRLTIF</sequence>
<name>A0ABR9TYH8_9NOSO</name>
<feature type="transmembrane region" description="Helical" evidence="2">
    <location>
        <begin position="12"/>
        <end position="37"/>
    </location>
</feature>
<dbReference type="RefSeq" id="WP_194043629.1">
    <property type="nucleotide sequence ID" value="NZ_JADEXF010000297.1"/>
</dbReference>
<feature type="region of interest" description="Disordered" evidence="1">
    <location>
        <begin position="51"/>
        <end position="177"/>
    </location>
</feature>
<keyword evidence="2" id="KW-0812">Transmembrane</keyword>
<feature type="compositionally biased region" description="Low complexity" evidence="1">
    <location>
        <begin position="104"/>
        <end position="114"/>
    </location>
</feature>
<feature type="compositionally biased region" description="Low complexity" evidence="1">
    <location>
        <begin position="121"/>
        <end position="150"/>
    </location>
</feature>
<reference evidence="3 4" key="1">
    <citation type="submission" date="2020-10" db="EMBL/GenBank/DDBJ databases">
        <authorList>
            <person name="Castelo-Branco R."/>
            <person name="Eusebio N."/>
            <person name="Adriana R."/>
            <person name="Vieira A."/>
            <person name="Brugerolle De Fraissinette N."/>
            <person name="Rezende De Castro R."/>
            <person name="Schneider M.P."/>
            <person name="Vasconcelos V."/>
            <person name="Leao P.N."/>
        </authorList>
    </citation>
    <scope>NUCLEOTIDE SEQUENCE [LARGE SCALE GENOMIC DNA]</scope>
    <source>
        <strain evidence="3 4">LEGE 07299</strain>
    </source>
</reference>
<feature type="compositionally biased region" description="Polar residues" evidence="1">
    <location>
        <begin position="159"/>
        <end position="176"/>
    </location>
</feature>
<evidence type="ECO:0000256" key="2">
    <source>
        <dbReference type="SAM" id="Phobius"/>
    </source>
</evidence>
<organism evidence="3 4">
    <name type="scientific">Nostoc cf. edaphicum LEGE 07299</name>
    <dbReference type="NCBI Taxonomy" id="2777974"/>
    <lineage>
        <taxon>Bacteria</taxon>
        <taxon>Bacillati</taxon>
        <taxon>Cyanobacteriota</taxon>
        <taxon>Cyanophyceae</taxon>
        <taxon>Nostocales</taxon>
        <taxon>Nostocaceae</taxon>
        <taxon>Nostoc</taxon>
    </lineage>
</organism>
<accession>A0ABR9TYH8</accession>
<keyword evidence="2" id="KW-1133">Transmembrane helix</keyword>
<dbReference type="EMBL" id="JADEXF010000297">
    <property type="protein sequence ID" value="MBE9105448.1"/>
    <property type="molecule type" value="Genomic_DNA"/>
</dbReference>
<protein>
    <submittedName>
        <fullName evidence="3">Peptidase</fullName>
    </submittedName>
</protein>
<evidence type="ECO:0000256" key="1">
    <source>
        <dbReference type="SAM" id="MobiDB-lite"/>
    </source>
</evidence>
<dbReference type="Proteomes" id="UP000647836">
    <property type="component" value="Unassembled WGS sequence"/>
</dbReference>
<feature type="compositionally biased region" description="Polar residues" evidence="1">
    <location>
        <begin position="85"/>
        <end position="103"/>
    </location>
</feature>
<keyword evidence="4" id="KW-1185">Reference proteome</keyword>